<dbReference type="CDD" id="cd02440">
    <property type="entry name" value="AdoMet_MTases"/>
    <property type="match status" value="1"/>
</dbReference>
<dbReference type="GO" id="GO:0009312">
    <property type="term" value="P:oligosaccharide biosynthetic process"/>
    <property type="evidence" value="ECO:0007669"/>
    <property type="project" value="InterPro"/>
</dbReference>
<dbReference type="AlphaFoldDB" id="A0A4R4VL94"/>
<dbReference type="PANTHER" id="PTHR43861:SF1">
    <property type="entry name" value="TRANS-ACONITATE 2-METHYLTRANSFERASE"/>
    <property type="match status" value="1"/>
</dbReference>
<keyword evidence="3" id="KW-1185">Reference proteome</keyword>
<name>A0A4R4VL94_9ACTN</name>
<proteinExistence type="predicted"/>
<dbReference type="InterPro" id="IPR029063">
    <property type="entry name" value="SAM-dependent_MTases_sf"/>
</dbReference>
<dbReference type="Pfam" id="PF05401">
    <property type="entry name" value="NodS"/>
    <property type="match status" value="1"/>
</dbReference>
<dbReference type="Gene3D" id="3.40.50.150">
    <property type="entry name" value="Vaccinia Virus protein VP39"/>
    <property type="match status" value="1"/>
</dbReference>
<dbReference type="InterPro" id="IPR008715">
    <property type="entry name" value="SAM-MeTfrase_NodS-like"/>
</dbReference>
<organism evidence="2 3">
    <name type="scientific">Nonomuraea deserti</name>
    <dbReference type="NCBI Taxonomy" id="1848322"/>
    <lineage>
        <taxon>Bacteria</taxon>
        <taxon>Bacillati</taxon>
        <taxon>Actinomycetota</taxon>
        <taxon>Actinomycetes</taxon>
        <taxon>Streptosporangiales</taxon>
        <taxon>Streptosporangiaceae</taxon>
        <taxon>Nonomuraea</taxon>
    </lineage>
</organism>
<gene>
    <name evidence="2" type="ORF">E1292_18480</name>
</gene>
<keyword evidence="2" id="KW-0489">Methyltransferase</keyword>
<feature type="compositionally biased region" description="Basic residues" evidence="1">
    <location>
        <begin position="31"/>
        <end position="44"/>
    </location>
</feature>
<dbReference type="EMBL" id="SMKO01000044">
    <property type="protein sequence ID" value="TDD04667.1"/>
    <property type="molecule type" value="Genomic_DNA"/>
</dbReference>
<accession>A0A4R4VL94</accession>
<sequence>MILTVPRLPRPCVMPSPSDGGHRRWSSGNSLRRRRHLSSRRRSRVSSERGRATAMPPIPEIMHRTLFRALSLLPPQAQGMVLGRFFDWRHRVPDPWKLSSDSYERQKYEATLKHVPPKPYRRIIEVGCSEGAFTRALAAAYPDAEIVGVDVSARALARARRRVPDSGRVRFVQADILTHVPEQRFDLVFCSETLYYLGRHERLRRASARLGRLLMPGDGVLVAVHPWPEAGRLHRYLDADAALSRLAEEVYLAPPRPYAVTIYTTRAGPPAA</sequence>
<dbReference type="Proteomes" id="UP000295258">
    <property type="component" value="Unassembled WGS sequence"/>
</dbReference>
<comment type="caution">
    <text evidence="2">The sequence shown here is derived from an EMBL/GenBank/DDBJ whole genome shotgun (WGS) entry which is preliminary data.</text>
</comment>
<evidence type="ECO:0000256" key="1">
    <source>
        <dbReference type="SAM" id="MobiDB-lite"/>
    </source>
</evidence>
<reference evidence="2 3" key="1">
    <citation type="submission" date="2019-03" db="EMBL/GenBank/DDBJ databases">
        <title>Draft genome sequences of novel Actinobacteria.</title>
        <authorList>
            <person name="Sahin N."/>
            <person name="Ay H."/>
            <person name="Saygin H."/>
        </authorList>
    </citation>
    <scope>NUCLEOTIDE SEQUENCE [LARGE SCALE GENOMIC DNA]</scope>
    <source>
        <strain evidence="2 3">KC310</strain>
    </source>
</reference>
<feature type="region of interest" description="Disordered" evidence="1">
    <location>
        <begin position="1"/>
        <end position="54"/>
    </location>
</feature>
<evidence type="ECO:0000313" key="3">
    <source>
        <dbReference type="Proteomes" id="UP000295258"/>
    </source>
</evidence>
<dbReference type="GO" id="GO:0008757">
    <property type="term" value="F:S-adenosylmethionine-dependent methyltransferase activity"/>
    <property type="evidence" value="ECO:0007669"/>
    <property type="project" value="InterPro"/>
</dbReference>
<keyword evidence="2" id="KW-0808">Transferase</keyword>
<dbReference type="GO" id="GO:0032259">
    <property type="term" value="P:methylation"/>
    <property type="evidence" value="ECO:0007669"/>
    <property type="project" value="UniProtKB-KW"/>
</dbReference>
<dbReference type="PANTHER" id="PTHR43861">
    <property type="entry name" value="TRANS-ACONITATE 2-METHYLTRANSFERASE-RELATED"/>
    <property type="match status" value="1"/>
</dbReference>
<protein>
    <submittedName>
        <fullName evidence="2">Methyltransferase domain-containing protein</fullName>
    </submittedName>
</protein>
<dbReference type="SUPFAM" id="SSF53335">
    <property type="entry name" value="S-adenosyl-L-methionine-dependent methyltransferases"/>
    <property type="match status" value="1"/>
</dbReference>
<evidence type="ECO:0000313" key="2">
    <source>
        <dbReference type="EMBL" id="TDD04667.1"/>
    </source>
</evidence>